<organism evidence="1 2">
    <name type="scientific">Desulfonema magnum</name>
    <dbReference type="NCBI Taxonomy" id="45655"/>
    <lineage>
        <taxon>Bacteria</taxon>
        <taxon>Pseudomonadati</taxon>
        <taxon>Thermodesulfobacteriota</taxon>
        <taxon>Desulfobacteria</taxon>
        <taxon>Desulfobacterales</taxon>
        <taxon>Desulfococcaceae</taxon>
        <taxon>Desulfonema</taxon>
    </lineage>
</organism>
<dbReference type="KEGG" id="dmm:dnm_047860"/>
<dbReference type="AlphaFoldDB" id="A0A975GPE0"/>
<protein>
    <submittedName>
        <fullName evidence="1">Uncharacterized protein</fullName>
    </submittedName>
</protein>
<name>A0A975GPE0_9BACT</name>
<accession>A0A975GPE0</accession>
<reference evidence="1" key="1">
    <citation type="journal article" date="2021" name="Microb. Physiol.">
        <title>Proteogenomic Insights into the Physiology of Marine, Sulfate-Reducing, Filamentous Desulfonema limicola and Desulfonema magnum.</title>
        <authorList>
            <person name="Schnaars V."/>
            <person name="Wohlbrand L."/>
            <person name="Scheve S."/>
            <person name="Hinrichs C."/>
            <person name="Reinhardt R."/>
            <person name="Rabus R."/>
        </authorList>
    </citation>
    <scope>NUCLEOTIDE SEQUENCE</scope>
    <source>
        <strain evidence="1">4be13</strain>
    </source>
</reference>
<sequence length="57" mass="6847">MSGLSDFYLIFYAEVAQFRLMDLEFNLFDIICYKIFRHRQTTGRQGCFVSAMRLNRL</sequence>
<keyword evidence="2" id="KW-1185">Reference proteome</keyword>
<proteinExistence type="predicted"/>
<evidence type="ECO:0000313" key="1">
    <source>
        <dbReference type="EMBL" id="QTA88739.1"/>
    </source>
</evidence>
<dbReference type="Proteomes" id="UP000663722">
    <property type="component" value="Chromosome"/>
</dbReference>
<dbReference type="EMBL" id="CP061800">
    <property type="protein sequence ID" value="QTA88739.1"/>
    <property type="molecule type" value="Genomic_DNA"/>
</dbReference>
<gene>
    <name evidence="1" type="ORF">dnm_047860</name>
</gene>
<evidence type="ECO:0000313" key="2">
    <source>
        <dbReference type="Proteomes" id="UP000663722"/>
    </source>
</evidence>